<keyword evidence="1" id="KW-0677">Repeat</keyword>
<dbReference type="AlphaFoldDB" id="A0A813GV88"/>
<dbReference type="Pfam" id="PF12796">
    <property type="entry name" value="Ank_2"/>
    <property type="match status" value="3"/>
</dbReference>
<dbReference type="EMBL" id="CAJNNV010029692">
    <property type="protein sequence ID" value="CAE8629705.1"/>
    <property type="molecule type" value="Genomic_DNA"/>
</dbReference>
<feature type="repeat" description="ANK" evidence="3">
    <location>
        <begin position="548"/>
        <end position="580"/>
    </location>
</feature>
<evidence type="ECO:0000256" key="5">
    <source>
        <dbReference type="SAM" id="SignalP"/>
    </source>
</evidence>
<dbReference type="Gene3D" id="2.60.120.650">
    <property type="entry name" value="Cupin"/>
    <property type="match status" value="1"/>
</dbReference>
<feature type="repeat" description="ANK" evidence="3">
    <location>
        <begin position="316"/>
        <end position="348"/>
    </location>
</feature>
<comment type="caution">
    <text evidence="7">The sequence shown here is derived from an EMBL/GenBank/DDBJ whole genome shotgun (WGS) entry which is preliminary data.</text>
</comment>
<dbReference type="Gene3D" id="1.25.40.20">
    <property type="entry name" value="Ankyrin repeat-containing domain"/>
    <property type="match status" value="2"/>
</dbReference>
<dbReference type="PROSITE" id="PS51184">
    <property type="entry name" value="JMJC"/>
    <property type="match status" value="1"/>
</dbReference>
<keyword evidence="8" id="KW-1185">Reference proteome</keyword>
<gene>
    <name evidence="7" type="ORF">PGLA1383_LOCUS46131</name>
</gene>
<evidence type="ECO:0000256" key="2">
    <source>
        <dbReference type="ARBA" id="ARBA00023043"/>
    </source>
</evidence>
<feature type="domain" description="JmjC" evidence="6">
    <location>
        <begin position="169"/>
        <end position="330"/>
    </location>
</feature>
<dbReference type="InterPro" id="IPR002110">
    <property type="entry name" value="Ankyrin_rpt"/>
</dbReference>
<reference evidence="7" key="1">
    <citation type="submission" date="2021-02" db="EMBL/GenBank/DDBJ databases">
        <authorList>
            <person name="Dougan E. K."/>
            <person name="Rhodes N."/>
            <person name="Thang M."/>
            <person name="Chan C."/>
        </authorList>
    </citation>
    <scope>NUCLEOTIDE SEQUENCE</scope>
</reference>
<name>A0A813GV88_POLGL</name>
<feature type="region of interest" description="Disordered" evidence="4">
    <location>
        <begin position="26"/>
        <end position="53"/>
    </location>
</feature>
<dbReference type="InterPro" id="IPR050776">
    <property type="entry name" value="Ank_Repeat/CDKN_Inhibitor"/>
</dbReference>
<dbReference type="InterPro" id="IPR003347">
    <property type="entry name" value="JmjC_dom"/>
</dbReference>
<feature type="chain" id="PRO_5032306075" description="JmjC domain-containing protein" evidence="5">
    <location>
        <begin position="23"/>
        <end position="609"/>
    </location>
</feature>
<evidence type="ECO:0000313" key="8">
    <source>
        <dbReference type="Proteomes" id="UP000654075"/>
    </source>
</evidence>
<dbReference type="InterPro" id="IPR036770">
    <property type="entry name" value="Ankyrin_rpt-contain_sf"/>
</dbReference>
<evidence type="ECO:0000256" key="3">
    <source>
        <dbReference type="PROSITE-ProRule" id="PRU00023"/>
    </source>
</evidence>
<dbReference type="GO" id="GO:0005634">
    <property type="term" value="C:nucleus"/>
    <property type="evidence" value="ECO:0007669"/>
    <property type="project" value="TreeGrafter"/>
</dbReference>
<dbReference type="PROSITE" id="PS50297">
    <property type="entry name" value="ANK_REP_REGION"/>
    <property type="match status" value="3"/>
</dbReference>
<dbReference type="SUPFAM" id="SSF51197">
    <property type="entry name" value="Clavaminate synthase-like"/>
    <property type="match status" value="1"/>
</dbReference>
<dbReference type="OMA" id="HWAGMES"/>
<protein>
    <recommendedName>
        <fullName evidence="6">JmjC domain-containing protein</fullName>
    </recommendedName>
</protein>
<feature type="repeat" description="ANK" evidence="3">
    <location>
        <begin position="419"/>
        <end position="447"/>
    </location>
</feature>
<dbReference type="SUPFAM" id="SSF48403">
    <property type="entry name" value="Ankyrin repeat"/>
    <property type="match status" value="1"/>
</dbReference>
<accession>A0A813GV88</accession>
<feature type="repeat" description="ANK" evidence="3">
    <location>
        <begin position="482"/>
        <end position="514"/>
    </location>
</feature>
<evidence type="ECO:0000313" key="7">
    <source>
        <dbReference type="EMBL" id="CAE8629705.1"/>
    </source>
</evidence>
<dbReference type="PROSITE" id="PS50088">
    <property type="entry name" value="ANK_REPEAT"/>
    <property type="match status" value="6"/>
</dbReference>
<dbReference type="PANTHER" id="PTHR24201">
    <property type="entry name" value="ANK_REP_REGION DOMAIN-CONTAINING PROTEIN"/>
    <property type="match status" value="1"/>
</dbReference>
<dbReference type="SMART" id="SM00248">
    <property type="entry name" value="ANK"/>
    <property type="match status" value="9"/>
</dbReference>
<keyword evidence="5" id="KW-0732">Signal</keyword>
<proteinExistence type="predicted"/>
<evidence type="ECO:0000256" key="4">
    <source>
        <dbReference type="SAM" id="MobiDB-lite"/>
    </source>
</evidence>
<organism evidence="7 8">
    <name type="scientific">Polarella glacialis</name>
    <name type="common">Dinoflagellate</name>
    <dbReference type="NCBI Taxonomy" id="89957"/>
    <lineage>
        <taxon>Eukaryota</taxon>
        <taxon>Sar</taxon>
        <taxon>Alveolata</taxon>
        <taxon>Dinophyceae</taxon>
        <taxon>Suessiales</taxon>
        <taxon>Suessiaceae</taxon>
        <taxon>Polarella</taxon>
    </lineage>
</organism>
<keyword evidence="2 3" id="KW-0040">ANK repeat</keyword>
<dbReference type="PANTHER" id="PTHR24201:SF16">
    <property type="entry name" value="ANKYRIN-1-LIKE-RELATED"/>
    <property type="match status" value="1"/>
</dbReference>
<dbReference type="OrthoDB" id="195446at2759"/>
<dbReference type="Proteomes" id="UP000654075">
    <property type="component" value="Unassembled WGS sequence"/>
</dbReference>
<evidence type="ECO:0000256" key="1">
    <source>
        <dbReference type="ARBA" id="ARBA00022737"/>
    </source>
</evidence>
<sequence>MGAAPLAAAGKRVLLLSALALGASDSGKGAFASASGSGSASSSSSGSSQANGKEAVGASKIGANRYLLDRLEAVEAFLGRGGSRRCDLPRLDATGLTWTEVTQRLRGRPALLRGLVSETAGGRWGSDRNAAWTRKEFIEEFGGQYVKTNNGHFDHLRSKEVLTVAEFLANNASEWNLFLADHAYRLQADVSAALGPDTIPALMQGFDARPILSLGSKGSSTRSHRHAETWQLLLAGLKAWWISPGDLEKEISGGQPCAALRHEQARRGPRSEGDQKVPWLCVQHPGEAVYFGNNFPHATCNLEPFVLGLGAQGRTEGWIPLHRAAHQNDTATLQRIIEETGEVDAVDQEGSSALHRAAAMGHLAAVSLLVSAGANLRSKDREGKNAATMAAERGDLTLLRFLSDAGTPVKRKDGGRPHAVHWAALSGHKPILEFLVAQGASPHARDEKGTEPIHWAGMESNVQTVSFLAKELGANVSATGHGGEKPMHWAAGVGHASIIHFLLEERADPSAADARGTTALHFAAAQDRFEATERLLVGRADLGARASGGVQPIHAAASLGHARMIQVLLDARASPKSMDGAKQTPAKLAADAGHAAVLELLASRVRAEL</sequence>
<feature type="repeat" description="ANK" evidence="3">
    <location>
        <begin position="515"/>
        <end position="547"/>
    </location>
</feature>
<feature type="compositionally biased region" description="Low complexity" evidence="4">
    <location>
        <begin position="26"/>
        <end position="50"/>
    </location>
</feature>
<evidence type="ECO:0000259" key="6">
    <source>
        <dbReference type="PROSITE" id="PS51184"/>
    </source>
</evidence>
<feature type="signal peptide" evidence="5">
    <location>
        <begin position="1"/>
        <end position="22"/>
    </location>
</feature>
<feature type="repeat" description="ANK" evidence="3">
    <location>
        <begin position="349"/>
        <end position="381"/>
    </location>
</feature>